<gene>
    <name evidence="2" type="ORF">CKY47_22795</name>
</gene>
<feature type="compositionally biased region" description="Low complexity" evidence="1">
    <location>
        <begin position="32"/>
        <end position="42"/>
    </location>
</feature>
<sequence length="150" mass="16804">MQPFLFVPWVWRDPSWLTDPDTARGGDRDTAAGDARGAAGTGRRPDVGLVGYDVEATDGGIGKVDEDNAEVPADCLMVDTGPWIFGRKVVLPVGTVRRVDHQERKVHVDRTKEQIRNAPEYDPDDSDHDGHRRRTGDYYTETYRLVPPML</sequence>
<comment type="caution">
    <text evidence="2">The sequence shown here is derived from an EMBL/GenBank/DDBJ whole genome shotgun (WGS) entry which is preliminary data.</text>
</comment>
<evidence type="ECO:0000256" key="1">
    <source>
        <dbReference type="SAM" id="MobiDB-lite"/>
    </source>
</evidence>
<feature type="compositionally biased region" description="Basic and acidic residues" evidence="1">
    <location>
        <begin position="21"/>
        <end position="31"/>
    </location>
</feature>
<dbReference type="Proteomes" id="UP001225605">
    <property type="component" value="Unassembled WGS sequence"/>
</dbReference>
<evidence type="ECO:0000313" key="2">
    <source>
        <dbReference type="EMBL" id="MDQ2586770.1"/>
    </source>
</evidence>
<proteinExistence type="predicted"/>
<protein>
    <recommendedName>
        <fullName evidence="4">PRC-barrel domain containing protein</fullName>
    </recommendedName>
</protein>
<evidence type="ECO:0008006" key="4">
    <source>
        <dbReference type="Google" id="ProtNLM"/>
    </source>
</evidence>
<keyword evidence="3" id="KW-1185">Reference proteome</keyword>
<dbReference type="InterPro" id="IPR011033">
    <property type="entry name" value="PRC_barrel-like_sf"/>
</dbReference>
<feature type="region of interest" description="Disordered" evidence="1">
    <location>
        <begin position="114"/>
        <end position="136"/>
    </location>
</feature>
<organism evidence="2 3">
    <name type="scientific">Saccharothrix yanglingensis</name>
    <dbReference type="NCBI Taxonomy" id="659496"/>
    <lineage>
        <taxon>Bacteria</taxon>
        <taxon>Bacillati</taxon>
        <taxon>Actinomycetota</taxon>
        <taxon>Actinomycetes</taxon>
        <taxon>Pseudonocardiales</taxon>
        <taxon>Pseudonocardiaceae</taxon>
        <taxon>Saccharothrix</taxon>
    </lineage>
</organism>
<dbReference type="EMBL" id="NSDM01000010">
    <property type="protein sequence ID" value="MDQ2586770.1"/>
    <property type="molecule type" value="Genomic_DNA"/>
</dbReference>
<dbReference type="Gene3D" id="3.90.50.10">
    <property type="entry name" value="Photosynthetic Reaction Center, subunit H, domain 2"/>
    <property type="match status" value="1"/>
</dbReference>
<dbReference type="RefSeq" id="WP_306748081.1">
    <property type="nucleotide sequence ID" value="NZ_NSDM01000010.1"/>
</dbReference>
<feature type="region of interest" description="Disordered" evidence="1">
    <location>
        <begin position="17"/>
        <end position="49"/>
    </location>
</feature>
<accession>A0ABU0X3Q6</accession>
<dbReference type="InterPro" id="IPR014747">
    <property type="entry name" value="Bac_photo_RC_H_C"/>
</dbReference>
<reference evidence="2 3" key="1">
    <citation type="submission" date="2017-06" db="EMBL/GenBank/DDBJ databases">
        <title>Cultured bacterium strain Saccharothrix yanglingensis Hhs.015.</title>
        <authorList>
            <person name="Xia Y."/>
        </authorList>
    </citation>
    <scope>NUCLEOTIDE SEQUENCE [LARGE SCALE GENOMIC DNA]</scope>
    <source>
        <strain evidence="2 3">Hhs.015</strain>
    </source>
</reference>
<evidence type="ECO:0000313" key="3">
    <source>
        <dbReference type="Proteomes" id="UP001225605"/>
    </source>
</evidence>
<dbReference type="SUPFAM" id="SSF50346">
    <property type="entry name" value="PRC-barrel domain"/>
    <property type="match status" value="1"/>
</dbReference>
<name>A0ABU0X3Q6_9PSEU</name>